<dbReference type="AlphaFoldDB" id="A0AAV9IWH6"/>
<comment type="caution">
    <text evidence="2">The sequence shown here is derived from an EMBL/GenBank/DDBJ whole genome shotgun (WGS) entry which is preliminary data.</text>
</comment>
<keyword evidence="3" id="KW-1185">Reference proteome</keyword>
<dbReference type="PANTHER" id="PTHR12914">
    <property type="entry name" value="PARTNER OF SLD5"/>
    <property type="match status" value="1"/>
</dbReference>
<dbReference type="Gene3D" id="1.20.58.1030">
    <property type="match status" value="1"/>
</dbReference>
<protein>
    <recommendedName>
        <fullName evidence="1">DNA replication complex GINS protein PSF1 C-terminal domain-containing protein</fullName>
    </recommendedName>
</protein>
<dbReference type="InterPro" id="IPR056783">
    <property type="entry name" value="PSF1_C"/>
</dbReference>
<gene>
    <name evidence="2" type="ORF">CDCA_CDCA09G2649</name>
</gene>
<dbReference type="InterPro" id="IPR005339">
    <property type="entry name" value="GINS_Psf1"/>
</dbReference>
<dbReference type="GO" id="GO:0000811">
    <property type="term" value="C:GINS complex"/>
    <property type="evidence" value="ECO:0007669"/>
    <property type="project" value="InterPro"/>
</dbReference>
<dbReference type="GO" id="GO:1902983">
    <property type="term" value="P:DNA strand elongation involved in mitotic DNA replication"/>
    <property type="evidence" value="ECO:0007669"/>
    <property type="project" value="TreeGrafter"/>
</dbReference>
<dbReference type="EMBL" id="JANCYW010000009">
    <property type="protein sequence ID" value="KAK4536624.1"/>
    <property type="molecule type" value="Genomic_DNA"/>
</dbReference>
<name>A0AAV9IWH6_CYACA</name>
<dbReference type="Proteomes" id="UP001301350">
    <property type="component" value="Unassembled WGS sequence"/>
</dbReference>
<organism evidence="2 3">
    <name type="scientific">Cyanidium caldarium</name>
    <name type="common">Red alga</name>
    <dbReference type="NCBI Taxonomy" id="2771"/>
    <lineage>
        <taxon>Eukaryota</taxon>
        <taxon>Rhodophyta</taxon>
        <taxon>Bangiophyceae</taxon>
        <taxon>Cyanidiales</taxon>
        <taxon>Cyanidiaceae</taxon>
        <taxon>Cyanidium</taxon>
    </lineage>
</organism>
<sequence length="218" mass="24316">MACEAGLEMIRELRQAQQLPPYRAESIQTVLVAIEGQFRAVEQGVLALRERAEAGQRRPPAYIGGRLLIQRAQMLREKRYVLAYLMNRLWRIERACWERDASLHPGGTAATASGDSGRTALLSAQEREYAERYQALLGWYGGAVGMGLLEELHVPPKDWLVEVRVRQDCGSVVMASTGETVRLAAGTMHFVARSDVELLIQSGKLEHVPPSRMDGCDR</sequence>
<evidence type="ECO:0000313" key="3">
    <source>
        <dbReference type="Proteomes" id="UP001301350"/>
    </source>
</evidence>
<dbReference type="Pfam" id="PF24997">
    <property type="entry name" value="PSF1_C"/>
    <property type="match status" value="1"/>
</dbReference>
<accession>A0AAV9IWH6</accession>
<proteinExistence type="predicted"/>
<dbReference type="CDD" id="cd21696">
    <property type="entry name" value="GINS_B_Psf1"/>
    <property type="match status" value="1"/>
</dbReference>
<dbReference type="PANTHER" id="PTHR12914:SF2">
    <property type="entry name" value="DNA REPLICATION COMPLEX GINS PROTEIN PSF1"/>
    <property type="match status" value="1"/>
</dbReference>
<dbReference type="SUPFAM" id="SSF158573">
    <property type="entry name" value="GINS helical bundle-like"/>
    <property type="match status" value="1"/>
</dbReference>
<feature type="domain" description="DNA replication complex GINS protein PSF1 C-terminal" evidence="1">
    <location>
        <begin position="157"/>
        <end position="208"/>
    </location>
</feature>
<evidence type="ECO:0000259" key="1">
    <source>
        <dbReference type="Pfam" id="PF24997"/>
    </source>
</evidence>
<evidence type="ECO:0000313" key="2">
    <source>
        <dbReference type="EMBL" id="KAK4536624.1"/>
    </source>
</evidence>
<reference evidence="2 3" key="1">
    <citation type="submission" date="2022-07" db="EMBL/GenBank/DDBJ databases">
        <title>Genome-wide signatures of adaptation to extreme environments.</title>
        <authorList>
            <person name="Cho C.H."/>
            <person name="Yoon H.S."/>
        </authorList>
    </citation>
    <scope>NUCLEOTIDE SEQUENCE [LARGE SCALE GENOMIC DNA]</scope>
    <source>
        <strain evidence="2 3">DBV 063 E5</strain>
    </source>
</reference>
<dbReference type="InterPro" id="IPR036224">
    <property type="entry name" value="GINS_bundle-like_dom_sf"/>
</dbReference>